<dbReference type="SUPFAM" id="SSF49785">
    <property type="entry name" value="Galactose-binding domain-like"/>
    <property type="match status" value="1"/>
</dbReference>
<evidence type="ECO:0008006" key="2">
    <source>
        <dbReference type="Google" id="ProtNLM"/>
    </source>
</evidence>
<organism evidence="1">
    <name type="scientific">bioreactor metagenome</name>
    <dbReference type="NCBI Taxonomy" id="1076179"/>
    <lineage>
        <taxon>unclassified sequences</taxon>
        <taxon>metagenomes</taxon>
        <taxon>ecological metagenomes</taxon>
    </lineage>
</organism>
<evidence type="ECO:0000313" key="1">
    <source>
        <dbReference type="EMBL" id="MPN08557.1"/>
    </source>
</evidence>
<dbReference type="EMBL" id="VSSQ01054613">
    <property type="protein sequence ID" value="MPN08557.1"/>
    <property type="molecule type" value="Genomic_DNA"/>
</dbReference>
<reference evidence="1" key="1">
    <citation type="submission" date="2019-08" db="EMBL/GenBank/DDBJ databases">
        <authorList>
            <person name="Kucharzyk K."/>
            <person name="Murdoch R.W."/>
            <person name="Higgins S."/>
            <person name="Loffler F."/>
        </authorList>
    </citation>
    <scope>NUCLEOTIDE SEQUENCE</scope>
</reference>
<sequence length="214" mass="24404">MVNGTGHGGMIAGPNETVWQFYTCLIRRKAVFERRIGMDRVTFDADGNARVVVTSTPQSVAAGDLGLRPVSVNKPVLVSSCRDEHYGNFANDDCTHTWFAPTREDREPWWEVNLRQDFELAAVRILWAELNLDFKRGILPEPVRFKVEFFDAEHHLLPGAVNALDNATDRVVEFRAFGPIKARFVRLSWLAGRRMEFGLTQCTVFGYPRPNRTY</sequence>
<name>A0A645F2V7_9ZZZZ</name>
<comment type="caution">
    <text evidence="1">The sequence shown here is derived from an EMBL/GenBank/DDBJ whole genome shotgun (WGS) entry which is preliminary data.</text>
</comment>
<dbReference type="AlphaFoldDB" id="A0A645F2V7"/>
<accession>A0A645F2V7</accession>
<dbReference type="InterPro" id="IPR008979">
    <property type="entry name" value="Galactose-bd-like_sf"/>
</dbReference>
<protein>
    <recommendedName>
        <fullName evidence="2">F5/8 type C domain-containing protein</fullName>
    </recommendedName>
</protein>
<proteinExistence type="predicted"/>
<gene>
    <name evidence="1" type="ORF">SDC9_155840</name>
</gene>
<dbReference type="Gene3D" id="2.60.120.260">
    <property type="entry name" value="Galactose-binding domain-like"/>
    <property type="match status" value="1"/>
</dbReference>